<dbReference type="eggNOG" id="ENOG5031F5K">
    <property type="taxonomic scope" value="Bacteria"/>
</dbReference>
<keyword evidence="2" id="KW-1185">Reference proteome</keyword>
<evidence type="ECO:0000313" key="2">
    <source>
        <dbReference type="Proteomes" id="UP000029264"/>
    </source>
</evidence>
<name>A0A094JGT9_9GAMM</name>
<comment type="caution">
    <text evidence="1">The sequence shown here is derived from an EMBL/GenBank/DDBJ whole genome shotgun (WGS) entry which is preliminary data.</text>
</comment>
<accession>A0A094JGT9</accession>
<gene>
    <name evidence="1" type="ORF">HR45_02875</name>
</gene>
<dbReference type="Proteomes" id="UP000029264">
    <property type="component" value="Unassembled WGS sequence"/>
</dbReference>
<reference evidence="1 2" key="1">
    <citation type="submission" date="2014-06" db="EMBL/GenBank/DDBJ databases">
        <title>Shewanella sp. YQH10.</title>
        <authorList>
            <person name="Liu Y."/>
            <person name="Zeng R."/>
        </authorList>
    </citation>
    <scope>NUCLEOTIDE SEQUENCE [LARGE SCALE GENOMIC DNA]</scope>
    <source>
        <strain evidence="1 2">YQH10</strain>
    </source>
</reference>
<dbReference type="EMBL" id="JPEO01000002">
    <property type="protein sequence ID" value="KFZ38407.1"/>
    <property type="molecule type" value="Genomic_DNA"/>
</dbReference>
<proteinExistence type="predicted"/>
<protein>
    <submittedName>
        <fullName evidence="1">Uncharacterized protein</fullName>
    </submittedName>
</protein>
<sequence>MSHCELKYGFFTMADCQNPAIATCSECQKSVCREHWNEQQSICLSCAAQHIAPESTNALSQGADNYNGFGMKQFYFTQDWYQTHRTHGSYTGEFTDADYAAFDLPLVDEEEMSAEDYQYRDIYDS</sequence>
<evidence type="ECO:0000313" key="1">
    <source>
        <dbReference type="EMBL" id="KFZ38407.1"/>
    </source>
</evidence>
<organism evidence="1 2">
    <name type="scientific">Shewanella mangrovi</name>
    <dbReference type="NCBI Taxonomy" id="1515746"/>
    <lineage>
        <taxon>Bacteria</taxon>
        <taxon>Pseudomonadati</taxon>
        <taxon>Pseudomonadota</taxon>
        <taxon>Gammaproteobacteria</taxon>
        <taxon>Alteromonadales</taxon>
        <taxon>Shewanellaceae</taxon>
        <taxon>Shewanella</taxon>
    </lineage>
</organism>
<dbReference type="AlphaFoldDB" id="A0A094JGT9"/>